<comment type="caution">
    <text evidence="2">The sequence shown here is derived from an EMBL/GenBank/DDBJ whole genome shotgun (WGS) entry which is preliminary data.</text>
</comment>
<feature type="region of interest" description="Disordered" evidence="1">
    <location>
        <begin position="132"/>
        <end position="156"/>
    </location>
</feature>
<dbReference type="EMBL" id="DRZC01000020">
    <property type="protein sequence ID" value="HHQ80128.1"/>
    <property type="molecule type" value="Genomic_DNA"/>
</dbReference>
<organism evidence="2">
    <name type="scientific">Fervidicoccus fontis</name>
    <dbReference type="NCBI Taxonomy" id="683846"/>
    <lineage>
        <taxon>Archaea</taxon>
        <taxon>Thermoproteota</taxon>
        <taxon>Thermoprotei</taxon>
        <taxon>Fervidicoccales</taxon>
        <taxon>Fervidicoccaceae</taxon>
        <taxon>Fervidicoccus</taxon>
    </lineage>
</organism>
<accession>A0A7J3ZJ97</accession>
<evidence type="ECO:0000313" key="2">
    <source>
        <dbReference type="EMBL" id="HHQ80128.1"/>
    </source>
</evidence>
<evidence type="ECO:0000256" key="1">
    <source>
        <dbReference type="SAM" id="MobiDB-lite"/>
    </source>
</evidence>
<protein>
    <submittedName>
        <fullName evidence="2">Uncharacterized protein</fullName>
    </submittedName>
</protein>
<gene>
    <name evidence="2" type="ORF">ENM78_01490</name>
</gene>
<name>A0A7J3ZJ97_9CREN</name>
<sequence>MLSVSWYSSPDFSKVSDEDRFRILEYAVSKFGRMKVQEVLGVSRITMWRLLNRQVRVDDDKLRVLLSIIIQREFESLVSARDRLRALGILRDDGTVDYGLALEVLAIARNDGYLKNAILRFVAQGFRRPQEDAGSELHGHSAPLGRGLRGVPTREE</sequence>
<proteinExistence type="predicted"/>
<reference evidence="2" key="1">
    <citation type="journal article" date="2020" name="mSystems">
        <title>Genome- and Community-Level Interaction Insights into Carbon Utilization and Element Cycling Functions of Hydrothermarchaeota in Hydrothermal Sediment.</title>
        <authorList>
            <person name="Zhou Z."/>
            <person name="Liu Y."/>
            <person name="Xu W."/>
            <person name="Pan J."/>
            <person name="Luo Z.H."/>
            <person name="Li M."/>
        </authorList>
    </citation>
    <scope>NUCLEOTIDE SEQUENCE [LARGE SCALE GENOMIC DNA]</scope>
    <source>
        <strain evidence="2">SpSt-1116</strain>
    </source>
</reference>
<dbReference type="AlphaFoldDB" id="A0A7J3ZJ97"/>